<sequence length="360" mass="39062">MHKSFDWWIIGATILLIGVGLTIQASISPSEVYLQTGFVFVGILAFFVASIISSTFFSTFAKYIYVSSVVFLVLPFIIGELTRGTFRWISIGPLNIQPSEIVKPLIIIGLAKYFSTRKLNRPREILLGGLLAIVPAVIIFLQPDLGSALVLMAGWLAVIFTAGIPMSWLGTLGISVGILFPLIWNFLKGYQKNRLLSFLEPGRDPLGTGYNLIQALVAVGSGGLVGRGLGRGTQSHLRFLPENSTDFVFASLVEELGVIGAIIVLASFGIIFWRMYTVASKTTNRFERLYVVGVMGLIFFQAFVGAGMNMGLLPVTGVPLPFISQGGSSLVSVLFSLGLVHGVYLRLKNTDALEIGRNFS</sequence>
<feature type="transmembrane region" description="Helical" evidence="6">
    <location>
        <begin position="125"/>
        <end position="142"/>
    </location>
</feature>
<accession>A0A0G1F5V8</accession>
<evidence type="ECO:0000256" key="2">
    <source>
        <dbReference type="ARBA" id="ARBA00022692"/>
    </source>
</evidence>
<keyword evidence="2 6" id="KW-0812">Transmembrane</keyword>
<feature type="transmembrane region" description="Helical" evidence="6">
    <location>
        <begin position="328"/>
        <end position="347"/>
    </location>
</feature>
<feature type="transmembrane region" description="Helical" evidence="6">
    <location>
        <begin position="256"/>
        <end position="277"/>
    </location>
</feature>
<feature type="transmembrane region" description="Helical" evidence="6">
    <location>
        <begin position="63"/>
        <end position="81"/>
    </location>
</feature>
<dbReference type="AlphaFoldDB" id="A0A0G1F5V8"/>
<reference evidence="7 8" key="1">
    <citation type="journal article" date="2015" name="Nature">
        <title>rRNA introns, odd ribosomes, and small enigmatic genomes across a large radiation of phyla.</title>
        <authorList>
            <person name="Brown C.T."/>
            <person name="Hug L.A."/>
            <person name="Thomas B.C."/>
            <person name="Sharon I."/>
            <person name="Castelle C.J."/>
            <person name="Singh A."/>
            <person name="Wilkins M.J."/>
            <person name="Williams K.H."/>
            <person name="Banfield J.F."/>
        </authorList>
    </citation>
    <scope>NUCLEOTIDE SEQUENCE [LARGE SCALE GENOMIC DNA]</scope>
</reference>
<dbReference type="GO" id="GO:0008360">
    <property type="term" value="P:regulation of cell shape"/>
    <property type="evidence" value="ECO:0007669"/>
    <property type="project" value="UniProtKB-KW"/>
</dbReference>
<evidence type="ECO:0000256" key="1">
    <source>
        <dbReference type="ARBA" id="ARBA00004141"/>
    </source>
</evidence>
<keyword evidence="3" id="KW-0133">Cell shape</keyword>
<dbReference type="GO" id="GO:0051301">
    <property type="term" value="P:cell division"/>
    <property type="evidence" value="ECO:0007669"/>
    <property type="project" value="InterPro"/>
</dbReference>
<comment type="caution">
    <text evidence="7">The sequence shown here is derived from an EMBL/GenBank/DDBJ whole genome shotgun (WGS) entry which is preliminary data.</text>
</comment>
<evidence type="ECO:0000256" key="4">
    <source>
        <dbReference type="ARBA" id="ARBA00022989"/>
    </source>
</evidence>
<keyword evidence="4 6" id="KW-1133">Transmembrane helix</keyword>
<organism evidence="7 8">
    <name type="scientific">Candidatus Woesebacteria bacterium GW2011_GWA1_43_12</name>
    <dbReference type="NCBI Taxonomy" id="1618557"/>
    <lineage>
        <taxon>Bacteria</taxon>
        <taxon>Candidatus Woeseibacteriota</taxon>
    </lineage>
</organism>
<dbReference type="Proteomes" id="UP000034669">
    <property type="component" value="Unassembled WGS sequence"/>
</dbReference>
<feature type="transmembrane region" description="Helical" evidence="6">
    <location>
        <begin position="37"/>
        <end position="57"/>
    </location>
</feature>
<proteinExistence type="predicted"/>
<dbReference type="GO" id="GO:0005886">
    <property type="term" value="C:plasma membrane"/>
    <property type="evidence" value="ECO:0007669"/>
    <property type="project" value="TreeGrafter"/>
</dbReference>
<evidence type="ECO:0000256" key="6">
    <source>
        <dbReference type="SAM" id="Phobius"/>
    </source>
</evidence>
<feature type="transmembrane region" description="Helical" evidence="6">
    <location>
        <begin position="154"/>
        <end position="187"/>
    </location>
</feature>
<feature type="transmembrane region" description="Helical" evidence="6">
    <location>
        <begin position="289"/>
        <end position="308"/>
    </location>
</feature>
<dbReference type="PANTHER" id="PTHR30474">
    <property type="entry name" value="CELL CYCLE PROTEIN"/>
    <property type="match status" value="1"/>
</dbReference>
<gene>
    <name evidence="7" type="ORF">UV66_C0002G0048</name>
</gene>
<dbReference type="EMBL" id="LCFI01000002">
    <property type="protein sequence ID" value="KKS90571.1"/>
    <property type="molecule type" value="Genomic_DNA"/>
</dbReference>
<evidence type="ECO:0000313" key="7">
    <source>
        <dbReference type="EMBL" id="KKS90571.1"/>
    </source>
</evidence>
<evidence type="ECO:0000256" key="3">
    <source>
        <dbReference type="ARBA" id="ARBA00022960"/>
    </source>
</evidence>
<dbReference type="GO" id="GO:0015648">
    <property type="term" value="F:lipid-linked peptidoglycan transporter activity"/>
    <property type="evidence" value="ECO:0007669"/>
    <property type="project" value="TreeGrafter"/>
</dbReference>
<comment type="subcellular location">
    <subcellularLocation>
        <location evidence="1">Membrane</location>
        <topology evidence="1">Multi-pass membrane protein</topology>
    </subcellularLocation>
</comment>
<dbReference type="InterPro" id="IPR001182">
    <property type="entry name" value="FtsW/RodA"/>
</dbReference>
<keyword evidence="5 6" id="KW-0472">Membrane</keyword>
<dbReference type="Pfam" id="PF01098">
    <property type="entry name" value="FTSW_RODA_SPOVE"/>
    <property type="match status" value="1"/>
</dbReference>
<evidence type="ECO:0000256" key="5">
    <source>
        <dbReference type="ARBA" id="ARBA00023136"/>
    </source>
</evidence>
<evidence type="ECO:0000313" key="8">
    <source>
        <dbReference type="Proteomes" id="UP000034669"/>
    </source>
</evidence>
<dbReference type="PANTHER" id="PTHR30474:SF1">
    <property type="entry name" value="PEPTIDOGLYCAN GLYCOSYLTRANSFERASE MRDB"/>
    <property type="match status" value="1"/>
</dbReference>
<feature type="transmembrane region" description="Helical" evidence="6">
    <location>
        <begin position="208"/>
        <end position="229"/>
    </location>
</feature>
<feature type="transmembrane region" description="Helical" evidence="6">
    <location>
        <begin position="6"/>
        <end position="25"/>
    </location>
</feature>
<dbReference type="GO" id="GO:0032153">
    <property type="term" value="C:cell division site"/>
    <property type="evidence" value="ECO:0007669"/>
    <property type="project" value="TreeGrafter"/>
</dbReference>
<name>A0A0G1F5V8_9BACT</name>
<protein>
    <submittedName>
        <fullName evidence="7">Rod shape-determining protein RodA</fullName>
    </submittedName>
</protein>